<dbReference type="Proteomes" id="UP000625283">
    <property type="component" value="Unassembled WGS sequence"/>
</dbReference>
<dbReference type="PANTHER" id="PTHR30273">
    <property type="entry name" value="PERIPLASMIC SIGNAL SENSOR AND SIGMA FACTOR ACTIVATOR FECR-RELATED"/>
    <property type="match status" value="1"/>
</dbReference>
<keyword evidence="5" id="KW-1185">Reference proteome</keyword>
<comment type="caution">
    <text evidence="4">The sequence shown here is derived from an EMBL/GenBank/DDBJ whole genome shotgun (WGS) entry which is preliminary data.</text>
</comment>
<dbReference type="PIRSF" id="PIRSF018266">
    <property type="entry name" value="FecR"/>
    <property type="match status" value="1"/>
</dbReference>
<feature type="domain" description="Protein FecR C-terminal" evidence="3">
    <location>
        <begin position="315"/>
        <end position="381"/>
    </location>
</feature>
<organism evidence="4 5">
    <name type="scientific">Sphingobacterium faecale</name>
    <dbReference type="NCBI Taxonomy" id="2803775"/>
    <lineage>
        <taxon>Bacteria</taxon>
        <taxon>Pseudomonadati</taxon>
        <taxon>Bacteroidota</taxon>
        <taxon>Sphingobacteriia</taxon>
        <taxon>Sphingobacteriales</taxon>
        <taxon>Sphingobacteriaceae</taxon>
        <taxon>Sphingobacterium</taxon>
    </lineage>
</organism>
<evidence type="ECO:0000259" key="2">
    <source>
        <dbReference type="Pfam" id="PF04773"/>
    </source>
</evidence>
<dbReference type="InterPro" id="IPR006860">
    <property type="entry name" value="FecR"/>
</dbReference>
<dbReference type="RefSeq" id="WP_202105156.1">
    <property type="nucleotide sequence ID" value="NZ_JAERTY010000017.1"/>
</dbReference>
<dbReference type="Pfam" id="PF04773">
    <property type="entry name" value="FecR"/>
    <property type="match status" value="1"/>
</dbReference>
<name>A0ABS1R9P8_9SPHI</name>
<keyword evidence="1" id="KW-0472">Membrane</keyword>
<dbReference type="InterPro" id="IPR012373">
    <property type="entry name" value="Ferrdict_sens_TM"/>
</dbReference>
<dbReference type="EMBL" id="JAERTY010000017">
    <property type="protein sequence ID" value="MBL1411441.1"/>
    <property type="molecule type" value="Genomic_DNA"/>
</dbReference>
<evidence type="ECO:0000259" key="3">
    <source>
        <dbReference type="Pfam" id="PF16344"/>
    </source>
</evidence>
<reference evidence="4 5" key="1">
    <citation type="submission" date="2021-01" db="EMBL/GenBank/DDBJ databases">
        <title>C459-1 draft genome sequence.</title>
        <authorList>
            <person name="Zhang X.-F."/>
        </authorList>
    </citation>
    <scope>NUCLEOTIDE SEQUENCE [LARGE SCALE GENOMIC DNA]</scope>
    <source>
        <strain evidence="5">C459-1</strain>
    </source>
</reference>
<dbReference type="Pfam" id="PF16344">
    <property type="entry name" value="FecR_C"/>
    <property type="match status" value="1"/>
</dbReference>
<dbReference type="Gene3D" id="3.55.50.30">
    <property type="match status" value="1"/>
</dbReference>
<sequence>MDSKKYIEHIYRRFLDDRATPEEVDKLLQYVERSEPEDVQHLIRMGWSTSVDSDFEIDVAGFYAQIQTRLQPRDIKQKSVRLIRHRRWVPYVAAVLLFFVLGGYFYIWRSQESVSTEELTYTNDVLPGGNRAQITFSNGERLELDSTQSSLMTVDGSYVYSDGKAVTLQAAEYATVQTPIGGTYQVTLPDGTKVWLNAASSITYPTYFTGGKREIETTGEVYFEVVHDVKNPFIVLSKNQRIQVLGTAFNVNSYNKKLVTTLVEGRVSLSAVDADSNSSDAVFLSPGQQAVLIDQKVKVSTVEVSEYIAWKEGMFRFKSTPLPEALQQLERWYDLEIEYYDIPKEILVHASIKRDKKLSSILYALEEISNVKFKIQGRRLVLMK</sequence>
<evidence type="ECO:0000313" key="4">
    <source>
        <dbReference type="EMBL" id="MBL1411441.1"/>
    </source>
</evidence>
<dbReference type="InterPro" id="IPR032508">
    <property type="entry name" value="FecR_C"/>
</dbReference>
<accession>A0ABS1R9P8</accession>
<protein>
    <submittedName>
        <fullName evidence="4">FecR domain-containing protein</fullName>
    </submittedName>
</protein>
<feature type="transmembrane region" description="Helical" evidence="1">
    <location>
        <begin position="88"/>
        <end position="108"/>
    </location>
</feature>
<dbReference type="Gene3D" id="2.60.120.1440">
    <property type="match status" value="1"/>
</dbReference>
<keyword evidence="1" id="KW-0812">Transmembrane</keyword>
<feature type="domain" description="FecR protein" evidence="2">
    <location>
        <begin position="175"/>
        <end position="267"/>
    </location>
</feature>
<keyword evidence="1" id="KW-1133">Transmembrane helix</keyword>
<gene>
    <name evidence="4" type="ORF">JKG61_21970</name>
</gene>
<evidence type="ECO:0000313" key="5">
    <source>
        <dbReference type="Proteomes" id="UP000625283"/>
    </source>
</evidence>
<evidence type="ECO:0000256" key="1">
    <source>
        <dbReference type="SAM" id="Phobius"/>
    </source>
</evidence>
<dbReference type="PANTHER" id="PTHR30273:SF2">
    <property type="entry name" value="PROTEIN FECR"/>
    <property type="match status" value="1"/>
</dbReference>
<proteinExistence type="predicted"/>